<gene>
    <name evidence="6" type="ORF">OSB1V03_LOCUS2395</name>
</gene>
<dbReference type="SUPFAM" id="SSF103473">
    <property type="entry name" value="MFS general substrate transporter"/>
    <property type="match status" value="1"/>
</dbReference>
<dbReference type="OrthoDB" id="6431684at2759"/>
<dbReference type="AlphaFoldDB" id="A0A7R9KF24"/>
<accession>A0A7R9KF24</accession>
<comment type="subcellular location">
    <subcellularLocation>
        <location evidence="1">Membrane</location>
        <topology evidence="1">Multi-pass membrane protein</topology>
    </subcellularLocation>
</comment>
<name>A0A7R9KF24_9ACAR</name>
<feature type="transmembrane region" description="Helical" evidence="5">
    <location>
        <begin position="396"/>
        <end position="415"/>
    </location>
</feature>
<dbReference type="GO" id="GO:0016020">
    <property type="term" value="C:membrane"/>
    <property type="evidence" value="ECO:0007669"/>
    <property type="project" value="UniProtKB-SubCell"/>
</dbReference>
<dbReference type="PANTHER" id="PTHR23507:SF1">
    <property type="entry name" value="FI18259P1-RELATED"/>
    <property type="match status" value="1"/>
</dbReference>
<feature type="transmembrane region" description="Helical" evidence="5">
    <location>
        <begin position="21"/>
        <end position="39"/>
    </location>
</feature>
<dbReference type="InterPro" id="IPR036259">
    <property type="entry name" value="MFS_trans_sf"/>
</dbReference>
<protein>
    <submittedName>
        <fullName evidence="6">Uncharacterized protein</fullName>
    </submittedName>
</protein>
<evidence type="ECO:0000256" key="4">
    <source>
        <dbReference type="ARBA" id="ARBA00023136"/>
    </source>
</evidence>
<feature type="transmembrane region" description="Helical" evidence="5">
    <location>
        <begin position="121"/>
        <end position="144"/>
    </location>
</feature>
<evidence type="ECO:0000256" key="2">
    <source>
        <dbReference type="ARBA" id="ARBA00022692"/>
    </source>
</evidence>
<sequence>MKKLIQINMISTIKSYLRFICLLRVEPLMLLFTTCYFLKRNPQDVLFQDKLCRNKYNMSEEFCLHLSDNHPNDTDSGLRTEILSDAVMYNAYNQWMTLPVSIVWSLFLGAWIDRYPKGRKWVFIIGTITQAMEAAINGLNSYFFASLNVNWILISYVPYILSGASTWTTIYSYVGITTPAKYRTTRMTIIEVMFAFAQPLGVYLGGLLINRAPVGGNGQLHNTGLIFLVSCIGNIVAFLWVLLFINQQKDSENFEKYFGDDNTVTKNVNEFNDLNTNIDTNTDNETKTIVDNNKAIHPLRLLLDWRNVKDIVMSCFKSRSHFVRAQLMLIIMADFCGYFIKSGILTFAFQFAEKIYNWDSKVFSEYQSMSLIITSISVLLLTSVLIRIFKCNDMCLAIIGFLSILLQNLILGVILKPTGYYISMGVNCMSSLGNIGYKTHLSKIITPLELGKVFTLVSVVDAIAPIIAAPLFAFVFKNTIDTLPGTCFLILAGVASIPILIALTIDYINRYKITVIIKTHTECVENGIINSSVGNNNECNTGIKR</sequence>
<feature type="transmembrane region" description="Helical" evidence="5">
    <location>
        <begin position="369"/>
        <end position="389"/>
    </location>
</feature>
<dbReference type="PANTHER" id="PTHR23507">
    <property type="entry name" value="ZGC:174356"/>
    <property type="match status" value="1"/>
</dbReference>
<feature type="transmembrane region" description="Helical" evidence="5">
    <location>
        <begin position="92"/>
        <end position="112"/>
    </location>
</feature>
<dbReference type="Gene3D" id="1.20.1250.20">
    <property type="entry name" value="MFS general substrate transporter like domains"/>
    <property type="match status" value="1"/>
</dbReference>
<proteinExistence type="predicted"/>
<dbReference type="Pfam" id="PF07690">
    <property type="entry name" value="MFS_1"/>
    <property type="match status" value="1"/>
</dbReference>
<keyword evidence="2 5" id="KW-0812">Transmembrane</keyword>
<evidence type="ECO:0000256" key="5">
    <source>
        <dbReference type="SAM" id="Phobius"/>
    </source>
</evidence>
<reference evidence="6" key="1">
    <citation type="submission" date="2020-11" db="EMBL/GenBank/DDBJ databases">
        <authorList>
            <person name="Tran Van P."/>
        </authorList>
    </citation>
    <scope>NUCLEOTIDE SEQUENCE</scope>
</reference>
<organism evidence="6">
    <name type="scientific">Medioppia subpectinata</name>
    <dbReference type="NCBI Taxonomy" id="1979941"/>
    <lineage>
        <taxon>Eukaryota</taxon>
        <taxon>Metazoa</taxon>
        <taxon>Ecdysozoa</taxon>
        <taxon>Arthropoda</taxon>
        <taxon>Chelicerata</taxon>
        <taxon>Arachnida</taxon>
        <taxon>Acari</taxon>
        <taxon>Acariformes</taxon>
        <taxon>Sarcoptiformes</taxon>
        <taxon>Oribatida</taxon>
        <taxon>Brachypylina</taxon>
        <taxon>Oppioidea</taxon>
        <taxon>Oppiidae</taxon>
        <taxon>Medioppia</taxon>
    </lineage>
</organism>
<feature type="transmembrane region" description="Helical" evidence="5">
    <location>
        <begin position="188"/>
        <end position="209"/>
    </location>
</feature>
<evidence type="ECO:0000313" key="6">
    <source>
        <dbReference type="EMBL" id="CAD7621926.1"/>
    </source>
</evidence>
<dbReference type="GO" id="GO:0022857">
    <property type="term" value="F:transmembrane transporter activity"/>
    <property type="evidence" value="ECO:0007669"/>
    <property type="project" value="InterPro"/>
</dbReference>
<dbReference type="InterPro" id="IPR011701">
    <property type="entry name" value="MFS"/>
</dbReference>
<feature type="transmembrane region" description="Helical" evidence="5">
    <location>
        <begin position="327"/>
        <end position="349"/>
    </location>
</feature>
<evidence type="ECO:0000256" key="1">
    <source>
        <dbReference type="ARBA" id="ARBA00004141"/>
    </source>
</evidence>
<evidence type="ECO:0000256" key="3">
    <source>
        <dbReference type="ARBA" id="ARBA00022989"/>
    </source>
</evidence>
<feature type="transmembrane region" description="Helical" evidence="5">
    <location>
        <begin position="224"/>
        <end position="245"/>
    </location>
</feature>
<feature type="transmembrane region" description="Helical" evidence="5">
    <location>
        <begin position="156"/>
        <end position="176"/>
    </location>
</feature>
<feature type="transmembrane region" description="Helical" evidence="5">
    <location>
        <begin position="488"/>
        <end position="508"/>
    </location>
</feature>
<dbReference type="EMBL" id="CAJPIZ010000830">
    <property type="protein sequence ID" value="CAG2102356.1"/>
    <property type="molecule type" value="Genomic_DNA"/>
</dbReference>
<keyword evidence="4 5" id="KW-0472">Membrane</keyword>
<keyword evidence="7" id="KW-1185">Reference proteome</keyword>
<dbReference type="EMBL" id="OC855405">
    <property type="protein sequence ID" value="CAD7621926.1"/>
    <property type="molecule type" value="Genomic_DNA"/>
</dbReference>
<feature type="transmembrane region" description="Helical" evidence="5">
    <location>
        <begin position="453"/>
        <end position="476"/>
    </location>
</feature>
<dbReference type="Proteomes" id="UP000759131">
    <property type="component" value="Unassembled WGS sequence"/>
</dbReference>
<keyword evidence="3 5" id="KW-1133">Transmembrane helix</keyword>
<evidence type="ECO:0000313" key="7">
    <source>
        <dbReference type="Proteomes" id="UP000759131"/>
    </source>
</evidence>